<evidence type="ECO:0000256" key="1">
    <source>
        <dbReference type="SAM" id="Phobius"/>
    </source>
</evidence>
<dbReference type="KEGG" id="bpip:BPP43_07110"/>
<organism evidence="2 3">
    <name type="scientific">Brachyspira pilosicoli P43/6/78</name>
    <dbReference type="NCBI Taxonomy" id="1042417"/>
    <lineage>
        <taxon>Bacteria</taxon>
        <taxon>Pseudomonadati</taxon>
        <taxon>Spirochaetota</taxon>
        <taxon>Spirochaetia</taxon>
        <taxon>Brachyspirales</taxon>
        <taxon>Brachyspiraceae</taxon>
        <taxon>Brachyspira</taxon>
    </lineage>
</organism>
<evidence type="ECO:0000313" key="3">
    <source>
        <dbReference type="Proteomes" id="UP000010793"/>
    </source>
</evidence>
<accession>A0A3B6VQU8</accession>
<keyword evidence="1" id="KW-1133">Transmembrane helix</keyword>
<feature type="transmembrane region" description="Helical" evidence="1">
    <location>
        <begin position="71"/>
        <end position="92"/>
    </location>
</feature>
<dbReference type="AlphaFoldDB" id="A0A3B6VQU8"/>
<feature type="transmembrane region" description="Helical" evidence="1">
    <location>
        <begin position="46"/>
        <end position="64"/>
    </location>
</feature>
<proteinExistence type="predicted"/>
<keyword evidence="1" id="KW-0472">Membrane</keyword>
<protein>
    <submittedName>
        <fullName evidence="2">Uncharacterized protein</fullName>
    </submittedName>
</protein>
<feature type="transmembrane region" description="Helical" evidence="1">
    <location>
        <begin position="282"/>
        <end position="306"/>
    </location>
</feature>
<keyword evidence="1" id="KW-0812">Transmembrane</keyword>
<feature type="transmembrane region" description="Helical" evidence="1">
    <location>
        <begin position="7"/>
        <end position="26"/>
    </location>
</feature>
<name>A0A3B6VQU8_BRAPL</name>
<feature type="transmembrane region" description="Helical" evidence="1">
    <location>
        <begin position="217"/>
        <end position="237"/>
    </location>
</feature>
<evidence type="ECO:0000313" key="2">
    <source>
        <dbReference type="EMBL" id="AGA66652.1"/>
    </source>
</evidence>
<dbReference type="RefSeq" id="WP_014936708.1">
    <property type="nucleotide sequence ID" value="NC_019908.1"/>
</dbReference>
<dbReference type="Proteomes" id="UP000010793">
    <property type="component" value="Chromosome"/>
</dbReference>
<keyword evidence="3" id="KW-1185">Reference proteome</keyword>
<gene>
    <name evidence="2" type="ORF">BPP43_07110</name>
</gene>
<dbReference type="EMBL" id="CP002873">
    <property type="protein sequence ID" value="AGA66652.1"/>
    <property type="molecule type" value="Genomic_DNA"/>
</dbReference>
<feature type="transmembrane region" description="Helical" evidence="1">
    <location>
        <begin position="249"/>
        <end position="270"/>
    </location>
</feature>
<sequence length="315" mass="36857">MKVAKNLFTAFIFFIIFFCIYLFRYLENFLYGFNISVLKNFCISNIFSILFISFLCSSIFIGVFNKKNHILNIITIIIFSIIALIYPSYIIFFNANFNDIEYADKYIIKDSNYLYKVDNYLIKATPTNDAYASSILIDTVYSNKLYFADNMIVTKNEVIMNNVVEINSNDVVNKDLVSLSRKNIYGYISGIVEDIVFGFDMSSYLNRLLKYISVNDLSVFFVSILYIALFLLLLSVYMISSSLSFSKFVYHNMLLGFIIYIMLGIVFFFVRFKYSFLMDNYINFSIFLCVFSLLIIILSLVINIILMRNNKRMEE</sequence>
<reference evidence="2 3" key="1">
    <citation type="journal article" date="2013" name="Genome Announc.">
        <title>Complete Genome Sequence of the Porcine Strain Brachyspira pilosicoli P43/6/78(T.).</title>
        <authorList>
            <person name="Lin C."/>
            <person name="den Bakker H.C."/>
            <person name="Suzuki H."/>
            <person name="Lefebure T."/>
            <person name="Ponnala L."/>
            <person name="Sun Q."/>
            <person name="Stanhope M.J."/>
            <person name="Wiedmann M."/>
            <person name="Duhamel G.E."/>
        </authorList>
    </citation>
    <scope>NUCLEOTIDE SEQUENCE [LARGE SCALE GENOMIC DNA]</scope>
    <source>
        <strain evidence="2 3">P43/6/78</strain>
    </source>
</reference>